<keyword evidence="4" id="KW-1185">Reference proteome</keyword>
<dbReference type="InterPro" id="IPR036291">
    <property type="entry name" value="NAD(P)-bd_dom_sf"/>
</dbReference>
<dbReference type="AlphaFoldDB" id="A0A345PGW9"/>
<reference evidence="4" key="1">
    <citation type="submission" date="2017-11" db="EMBL/GenBank/DDBJ databases">
        <authorList>
            <person name="Zhu W."/>
        </authorList>
    </citation>
    <scope>NUCLEOTIDE SEQUENCE [LARGE SCALE GENOMIC DNA]</scope>
    <source>
        <strain evidence="4">160</strain>
    </source>
</reference>
<keyword evidence="2" id="KW-0560">Oxidoreductase</keyword>
<evidence type="ECO:0000256" key="2">
    <source>
        <dbReference type="ARBA" id="ARBA00023002"/>
    </source>
</evidence>
<protein>
    <submittedName>
        <fullName evidence="3">Short-chain dehydrogenase</fullName>
    </submittedName>
</protein>
<dbReference type="InterPro" id="IPR020904">
    <property type="entry name" value="Sc_DH/Rdtase_CS"/>
</dbReference>
<dbReference type="PRINTS" id="PR00081">
    <property type="entry name" value="GDHRDH"/>
</dbReference>
<dbReference type="GO" id="GO:0016491">
    <property type="term" value="F:oxidoreductase activity"/>
    <property type="evidence" value="ECO:0007669"/>
    <property type="project" value="UniProtKB-KW"/>
</dbReference>
<accession>A0A345PGW9</accession>
<dbReference type="PROSITE" id="PS00061">
    <property type="entry name" value="ADH_SHORT"/>
    <property type="match status" value="1"/>
</dbReference>
<dbReference type="KEGG" id="ocn:CUC15_10035"/>
<evidence type="ECO:0000256" key="1">
    <source>
        <dbReference type="ARBA" id="ARBA00006484"/>
    </source>
</evidence>
<proteinExistence type="inferred from homology"/>
<dbReference type="GO" id="GO:0008206">
    <property type="term" value="P:bile acid metabolic process"/>
    <property type="evidence" value="ECO:0007669"/>
    <property type="project" value="UniProtKB-ARBA"/>
</dbReference>
<organism evidence="3 4">
    <name type="scientific">Oceanobacillus zhaokaii</name>
    <dbReference type="NCBI Taxonomy" id="2052660"/>
    <lineage>
        <taxon>Bacteria</taxon>
        <taxon>Bacillati</taxon>
        <taxon>Bacillota</taxon>
        <taxon>Bacilli</taxon>
        <taxon>Bacillales</taxon>
        <taxon>Bacillaceae</taxon>
        <taxon>Oceanobacillus</taxon>
    </lineage>
</organism>
<comment type="similarity">
    <text evidence="1">Belongs to the short-chain dehydrogenases/reductases (SDR) family.</text>
</comment>
<name>A0A345PGW9_9BACI</name>
<dbReference type="InterPro" id="IPR002347">
    <property type="entry name" value="SDR_fam"/>
</dbReference>
<dbReference type="Proteomes" id="UP000253908">
    <property type="component" value="Chromosome"/>
</dbReference>
<dbReference type="FunFam" id="3.40.50.720:FF:000084">
    <property type="entry name" value="Short-chain dehydrogenase reductase"/>
    <property type="match status" value="1"/>
</dbReference>
<dbReference type="PRINTS" id="PR00080">
    <property type="entry name" value="SDRFAMILY"/>
</dbReference>
<gene>
    <name evidence="3" type="ORF">CUC15_10035</name>
</gene>
<evidence type="ECO:0000313" key="3">
    <source>
        <dbReference type="EMBL" id="AXI09249.1"/>
    </source>
</evidence>
<dbReference type="OrthoDB" id="286404at2"/>
<dbReference type="PANTHER" id="PTHR24321:SF8">
    <property type="entry name" value="ESTRADIOL 17-BETA-DEHYDROGENASE 8-RELATED"/>
    <property type="match status" value="1"/>
</dbReference>
<dbReference type="Pfam" id="PF13561">
    <property type="entry name" value="adh_short_C2"/>
    <property type="match status" value="1"/>
</dbReference>
<dbReference type="NCBIfam" id="NF005559">
    <property type="entry name" value="PRK07231.1"/>
    <property type="match status" value="1"/>
</dbReference>
<sequence length="256" mass="26920">MARLDGKVAIITGAAGGMGLTMAQTFAEEGAKVVAADIQFELLQEGVNEINAKGGDALALKLDVSSPDEWISAIDETVKKYGKIDVLVNNAAIQIGKSVKEATLEEWNKVLAINATSVFLGMQTVIPKMQENGKGSIINMSSIGAIVGGAPDGYDVAYSASKGAVRSMTKHAAKVLAKDNIRVNSVHPGVISTPMVESSLKDNPELRETIEANFPLPPHLGNPKDLAYMVLFLASEESKFATGSEFVVDGGATTTK</sequence>
<dbReference type="RefSeq" id="WP_114916537.1">
    <property type="nucleotide sequence ID" value="NZ_CP024848.1"/>
</dbReference>
<dbReference type="SUPFAM" id="SSF51735">
    <property type="entry name" value="NAD(P)-binding Rossmann-fold domains"/>
    <property type="match status" value="1"/>
</dbReference>
<dbReference type="Gene3D" id="3.40.50.720">
    <property type="entry name" value="NAD(P)-binding Rossmann-like Domain"/>
    <property type="match status" value="1"/>
</dbReference>
<evidence type="ECO:0000313" key="4">
    <source>
        <dbReference type="Proteomes" id="UP000253908"/>
    </source>
</evidence>
<dbReference type="PANTHER" id="PTHR24321">
    <property type="entry name" value="DEHYDROGENASES, SHORT CHAIN"/>
    <property type="match status" value="1"/>
</dbReference>
<dbReference type="EMBL" id="CP024848">
    <property type="protein sequence ID" value="AXI09249.1"/>
    <property type="molecule type" value="Genomic_DNA"/>
</dbReference>